<gene>
    <name evidence="1" type="ORF">Bca52824_023591</name>
</gene>
<protein>
    <submittedName>
        <fullName evidence="1">Uncharacterized protein</fullName>
    </submittedName>
</protein>
<evidence type="ECO:0000313" key="2">
    <source>
        <dbReference type="Proteomes" id="UP000886595"/>
    </source>
</evidence>
<name>A0A8X7VIS4_BRACI</name>
<dbReference type="AlphaFoldDB" id="A0A8X7VIS4"/>
<proteinExistence type="predicted"/>
<organism evidence="1 2">
    <name type="scientific">Brassica carinata</name>
    <name type="common">Ethiopian mustard</name>
    <name type="synonym">Abyssinian cabbage</name>
    <dbReference type="NCBI Taxonomy" id="52824"/>
    <lineage>
        <taxon>Eukaryota</taxon>
        <taxon>Viridiplantae</taxon>
        <taxon>Streptophyta</taxon>
        <taxon>Embryophyta</taxon>
        <taxon>Tracheophyta</taxon>
        <taxon>Spermatophyta</taxon>
        <taxon>Magnoliopsida</taxon>
        <taxon>eudicotyledons</taxon>
        <taxon>Gunneridae</taxon>
        <taxon>Pentapetalae</taxon>
        <taxon>rosids</taxon>
        <taxon>malvids</taxon>
        <taxon>Brassicales</taxon>
        <taxon>Brassicaceae</taxon>
        <taxon>Brassiceae</taxon>
        <taxon>Brassica</taxon>
    </lineage>
</organism>
<accession>A0A8X7VIS4</accession>
<dbReference type="EMBL" id="JAAMPC010000005">
    <property type="protein sequence ID" value="KAG2312034.1"/>
    <property type="molecule type" value="Genomic_DNA"/>
</dbReference>
<keyword evidence="2" id="KW-1185">Reference proteome</keyword>
<reference evidence="1 2" key="1">
    <citation type="submission" date="2020-02" db="EMBL/GenBank/DDBJ databases">
        <authorList>
            <person name="Ma Q."/>
            <person name="Huang Y."/>
            <person name="Song X."/>
            <person name="Pei D."/>
        </authorList>
    </citation>
    <scope>NUCLEOTIDE SEQUENCE [LARGE SCALE GENOMIC DNA]</scope>
    <source>
        <strain evidence="1">Sxm20200214</strain>
        <tissue evidence="1">Leaf</tissue>
    </source>
</reference>
<dbReference type="Proteomes" id="UP000886595">
    <property type="component" value="Unassembled WGS sequence"/>
</dbReference>
<evidence type="ECO:0000313" key="1">
    <source>
        <dbReference type="EMBL" id="KAG2312034.1"/>
    </source>
</evidence>
<comment type="caution">
    <text evidence="1">The sequence shown here is derived from an EMBL/GenBank/DDBJ whole genome shotgun (WGS) entry which is preliminary data.</text>
</comment>
<sequence>MVRLIEDGTCFNMIMFTGGVTTTDVARMREETKAVAMAKKKRKRKVVPQTGTIYGENIVREAPTVNESIRADLARVEGEVDDVLKSFS</sequence>